<name>D8UME3_VOLCA</name>
<dbReference type="KEGG" id="vcn:VOLCADRAFT_101345"/>
<dbReference type="AlphaFoldDB" id="D8UME3"/>
<dbReference type="InParanoid" id="D8UME3"/>
<dbReference type="PROSITE" id="PS50158">
    <property type="entry name" value="ZF_CCHC"/>
    <property type="match status" value="2"/>
</dbReference>
<reference evidence="4 5" key="1">
    <citation type="journal article" date="2010" name="Science">
        <title>Genomic analysis of organismal complexity in the multicellular green alga Volvox carteri.</title>
        <authorList>
            <person name="Prochnik S.E."/>
            <person name="Umen J."/>
            <person name="Nedelcu A.M."/>
            <person name="Hallmann A."/>
            <person name="Miller S.M."/>
            <person name="Nishii I."/>
            <person name="Ferris P."/>
            <person name="Kuo A."/>
            <person name="Mitros T."/>
            <person name="Fritz-Laylin L.K."/>
            <person name="Hellsten U."/>
            <person name="Chapman J."/>
            <person name="Simakov O."/>
            <person name="Rensing S.A."/>
            <person name="Terry A."/>
            <person name="Pangilinan J."/>
            <person name="Kapitonov V."/>
            <person name="Jurka J."/>
            <person name="Salamov A."/>
            <person name="Shapiro H."/>
            <person name="Schmutz J."/>
            <person name="Grimwood J."/>
            <person name="Lindquist E."/>
            <person name="Lucas S."/>
            <person name="Grigoriev I.V."/>
            <person name="Schmitt R."/>
            <person name="Kirk D."/>
            <person name="Rokhsar D.S."/>
        </authorList>
    </citation>
    <scope>NUCLEOTIDE SEQUENCE [LARGE SCALE GENOMIC DNA]</scope>
    <source>
        <strain evidence="5">f. Nagariensis / Eve</strain>
    </source>
</reference>
<dbReference type="SUPFAM" id="SSF57756">
    <property type="entry name" value="Retrovirus zinc finger-like domains"/>
    <property type="match status" value="2"/>
</dbReference>
<accession>D8UME3</accession>
<dbReference type="InterPro" id="IPR036875">
    <property type="entry name" value="Znf_CCHC_sf"/>
</dbReference>
<keyword evidence="5" id="KW-1185">Reference proteome</keyword>
<keyword evidence="1" id="KW-0863">Zinc-finger</keyword>
<keyword evidence="1" id="KW-0862">Zinc</keyword>
<dbReference type="GeneID" id="9614860"/>
<dbReference type="RefSeq" id="XP_002959829.1">
    <property type="nucleotide sequence ID" value="XM_002959783.1"/>
</dbReference>
<dbReference type="Pfam" id="PF00098">
    <property type="entry name" value="zf-CCHC"/>
    <property type="match status" value="1"/>
</dbReference>
<sequence>MQAAISKMVLLLDARVHKNLIQSSNTAKELWDGLRKMYDDLNDAEVASLAEAFEQIKKGDNEAVDAYVTRAYEMYLKVTRHEDYKMSVPLGILKSVRGLSDNEFGTEERVFRATGYPKTFEELRARLLAINAEANVSARKTESEPVAAFIANRSSKAHLICYSCGNTGHIARECSNAKGGTPQSSGFGSSSSRVPRSTPADSATLRCDWCGKDGHVASRCFRKKEGKPRIGQKEIVALTLVARKQEFTPGDVEQHANGKLEGFSSFDHFIRHR</sequence>
<dbReference type="EMBL" id="GL379039">
    <property type="protein sequence ID" value="EFJ39106.1"/>
    <property type="molecule type" value="Genomic_DNA"/>
</dbReference>
<dbReference type="Gene3D" id="4.10.60.10">
    <property type="entry name" value="Zinc finger, CCHC-type"/>
    <property type="match status" value="1"/>
</dbReference>
<evidence type="ECO:0000313" key="4">
    <source>
        <dbReference type="EMBL" id="EFJ39106.1"/>
    </source>
</evidence>
<feature type="non-terminal residue" evidence="4">
    <location>
        <position position="273"/>
    </location>
</feature>
<dbReference type="GO" id="GO:0003676">
    <property type="term" value="F:nucleic acid binding"/>
    <property type="evidence" value="ECO:0007669"/>
    <property type="project" value="InterPro"/>
</dbReference>
<gene>
    <name evidence="4" type="ORF">VOLCADRAFT_101345</name>
</gene>
<dbReference type="SMART" id="SM00343">
    <property type="entry name" value="ZnF_C2HC"/>
    <property type="match status" value="2"/>
</dbReference>
<dbReference type="InterPro" id="IPR001878">
    <property type="entry name" value="Znf_CCHC"/>
</dbReference>
<dbReference type="GO" id="GO:0008270">
    <property type="term" value="F:zinc ion binding"/>
    <property type="evidence" value="ECO:0007669"/>
    <property type="project" value="UniProtKB-KW"/>
</dbReference>
<proteinExistence type="predicted"/>
<evidence type="ECO:0000259" key="3">
    <source>
        <dbReference type="PROSITE" id="PS50158"/>
    </source>
</evidence>
<organism evidence="5">
    <name type="scientific">Volvox carteri f. nagariensis</name>
    <dbReference type="NCBI Taxonomy" id="3068"/>
    <lineage>
        <taxon>Eukaryota</taxon>
        <taxon>Viridiplantae</taxon>
        <taxon>Chlorophyta</taxon>
        <taxon>core chlorophytes</taxon>
        <taxon>Chlorophyceae</taxon>
        <taxon>CS clade</taxon>
        <taxon>Chlamydomonadales</taxon>
        <taxon>Volvocaceae</taxon>
        <taxon>Volvox</taxon>
    </lineage>
</organism>
<dbReference type="Proteomes" id="UP000001058">
    <property type="component" value="Unassembled WGS sequence"/>
</dbReference>
<feature type="domain" description="CCHC-type" evidence="3">
    <location>
        <begin position="206"/>
        <end position="220"/>
    </location>
</feature>
<protein>
    <recommendedName>
        <fullName evidence="3">CCHC-type domain-containing protein</fullName>
    </recommendedName>
</protein>
<dbReference type="OrthoDB" id="547791at2759"/>
<keyword evidence="1" id="KW-0479">Metal-binding</keyword>
<dbReference type="STRING" id="3068.D8UME3"/>
<feature type="domain" description="CCHC-type" evidence="3">
    <location>
        <begin position="161"/>
        <end position="176"/>
    </location>
</feature>
<evidence type="ECO:0000256" key="1">
    <source>
        <dbReference type="PROSITE-ProRule" id="PRU00047"/>
    </source>
</evidence>
<evidence type="ECO:0000313" key="5">
    <source>
        <dbReference type="Proteomes" id="UP000001058"/>
    </source>
</evidence>
<evidence type="ECO:0000256" key="2">
    <source>
        <dbReference type="SAM" id="MobiDB-lite"/>
    </source>
</evidence>
<feature type="region of interest" description="Disordered" evidence="2">
    <location>
        <begin position="178"/>
        <end position="202"/>
    </location>
</feature>